<evidence type="ECO:0000313" key="2">
    <source>
        <dbReference type="Proteomes" id="UP001055658"/>
    </source>
</evidence>
<dbReference type="InterPro" id="IPR043148">
    <property type="entry name" value="TagF_C"/>
</dbReference>
<dbReference type="EMBL" id="CP092418">
    <property type="protein sequence ID" value="USD19899.1"/>
    <property type="molecule type" value="Genomic_DNA"/>
</dbReference>
<dbReference type="RefSeq" id="WP_252081990.1">
    <property type="nucleotide sequence ID" value="NZ_CP092418.1"/>
</dbReference>
<dbReference type="InterPro" id="IPR007833">
    <property type="entry name" value="Capsule_polysaccharide_synth"/>
</dbReference>
<name>A0ABY4VD51_9GAMM</name>
<reference evidence="1" key="1">
    <citation type="submission" date="2022-02" db="EMBL/GenBank/DDBJ databases">
        <title>Coral-associated bacteria.</title>
        <authorList>
            <person name="Tang K."/>
            <person name="Wang X."/>
        </authorList>
    </citation>
    <scope>NUCLEOTIDE SEQUENCE</scope>
    <source>
        <strain evidence="1">SCSIO 43006</strain>
    </source>
</reference>
<accession>A0ABY4VD51</accession>
<protein>
    <recommendedName>
        <fullName evidence="3">Capsule polysaccharide biosynthesis protein</fullName>
    </recommendedName>
</protein>
<sequence>MRRVLLYVPLSNCHRLPIFREIALREKKAGNLVYICVSVAMPLFDDDDNISLNISAIINYLDPVVYRRIYIATPSARELWKILKRNRIAQEEFISQHNLDCEDLLKRKGFDYVYLWNGNFAYQTGFLNVTKKHNIDVRFMEVAWFDQSNTYYFDPKGVNSGSEIAKKATYELEGYYKHGQEFCESYRRKKLSGLKNEEKYILVPLQVETDSNIRLYSPFTSMQEFISELARWLPKTHKVIVRKHPKSSMKMFDLPKGFSWSRESDLFKDIAGAKCIIGINSTVLLQSLAVGKPVIAMGEGIWGQNTAITYGDVRAEFAWPHYNEAEAFCLIGYLVGKQLFFRKKIFNPQSRFKRYLIALRLVKPFFQYLAGYTIFYKRKGVIL</sequence>
<dbReference type="Proteomes" id="UP001055658">
    <property type="component" value="Chromosome"/>
</dbReference>
<keyword evidence="2" id="KW-1185">Reference proteome</keyword>
<organism evidence="1 2">
    <name type="scientific">Microbulbifer variabilis</name>
    <dbReference type="NCBI Taxonomy" id="266805"/>
    <lineage>
        <taxon>Bacteria</taxon>
        <taxon>Pseudomonadati</taxon>
        <taxon>Pseudomonadota</taxon>
        <taxon>Gammaproteobacteria</taxon>
        <taxon>Cellvibrionales</taxon>
        <taxon>Microbulbiferaceae</taxon>
        <taxon>Microbulbifer</taxon>
    </lineage>
</organism>
<dbReference type="Gene3D" id="3.40.50.12580">
    <property type="match status" value="1"/>
</dbReference>
<evidence type="ECO:0008006" key="3">
    <source>
        <dbReference type="Google" id="ProtNLM"/>
    </source>
</evidence>
<dbReference type="Pfam" id="PF05159">
    <property type="entry name" value="Capsule_synth"/>
    <property type="match status" value="1"/>
</dbReference>
<evidence type="ECO:0000313" key="1">
    <source>
        <dbReference type="EMBL" id="USD19899.1"/>
    </source>
</evidence>
<proteinExistence type="predicted"/>
<gene>
    <name evidence="1" type="ORF">MJO52_12500</name>
</gene>